<sequence>MLPLRPHFPPLHGVGEGHENPRHEDEQEPVTPPPPPPAASAKALSDPCIAPDRSPRNTRSIKQSSDRRLIFAFCPGVLLLHYVALCTFTF</sequence>
<proteinExistence type="predicted"/>
<accession>A0A4Y7PLP2</accession>
<evidence type="ECO:0000313" key="2">
    <source>
        <dbReference type="EMBL" id="TDL15752.1"/>
    </source>
</evidence>
<evidence type="ECO:0000313" key="3">
    <source>
        <dbReference type="Proteomes" id="UP000294933"/>
    </source>
</evidence>
<feature type="non-terminal residue" evidence="2">
    <location>
        <position position="90"/>
    </location>
</feature>
<dbReference type="VEuPathDB" id="FungiDB:BD410DRAFT_796080"/>
<dbReference type="EMBL" id="ML170263">
    <property type="protein sequence ID" value="TDL15752.1"/>
    <property type="molecule type" value="Genomic_DNA"/>
</dbReference>
<gene>
    <name evidence="2" type="ORF">BD410DRAFT_796080</name>
</gene>
<reference evidence="2 3" key="1">
    <citation type="submission" date="2018-06" db="EMBL/GenBank/DDBJ databases">
        <title>A transcriptomic atlas of mushroom development highlights an independent origin of complex multicellularity.</title>
        <authorList>
            <consortium name="DOE Joint Genome Institute"/>
            <person name="Krizsan K."/>
            <person name="Almasi E."/>
            <person name="Merenyi Z."/>
            <person name="Sahu N."/>
            <person name="Viragh M."/>
            <person name="Koszo T."/>
            <person name="Mondo S."/>
            <person name="Kiss B."/>
            <person name="Balint B."/>
            <person name="Kues U."/>
            <person name="Barry K."/>
            <person name="Hegedus J.C."/>
            <person name="Henrissat B."/>
            <person name="Johnson J."/>
            <person name="Lipzen A."/>
            <person name="Ohm R."/>
            <person name="Nagy I."/>
            <person name="Pangilinan J."/>
            <person name="Yan J."/>
            <person name="Xiong Y."/>
            <person name="Grigoriev I.V."/>
            <person name="Hibbett D.S."/>
            <person name="Nagy L.G."/>
        </authorList>
    </citation>
    <scope>NUCLEOTIDE SEQUENCE [LARGE SCALE GENOMIC DNA]</scope>
    <source>
        <strain evidence="2 3">SZMC22713</strain>
    </source>
</reference>
<keyword evidence="3" id="KW-1185">Reference proteome</keyword>
<feature type="compositionally biased region" description="Basic and acidic residues" evidence="1">
    <location>
        <begin position="15"/>
        <end position="25"/>
    </location>
</feature>
<name>A0A4Y7PLP2_9AGAM</name>
<feature type="region of interest" description="Disordered" evidence="1">
    <location>
        <begin position="1"/>
        <end position="63"/>
    </location>
</feature>
<dbReference type="Proteomes" id="UP000294933">
    <property type="component" value="Unassembled WGS sequence"/>
</dbReference>
<evidence type="ECO:0000256" key="1">
    <source>
        <dbReference type="SAM" id="MobiDB-lite"/>
    </source>
</evidence>
<protein>
    <submittedName>
        <fullName evidence="2">Uncharacterized protein</fullName>
    </submittedName>
</protein>
<organism evidence="2 3">
    <name type="scientific">Rickenella mellea</name>
    <dbReference type="NCBI Taxonomy" id="50990"/>
    <lineage>
        <taxon>Eukaryota</taxon>
        <taxon>Fungi</taxon>
        <taxon>Dikarya</taxon>
        <taxon>Basidiomycota</taxon>
        <taxon>Agaricomycotina</taxon>
        <taxon>Agaricomycetes</taxon>
        <taxon>Hymenochaetales</taxon>
        <taxon>Rickenellaceae</taxon>
        <taxon>Rickenella</taxon>
    </lineage>
</organism>
<dbReference type="AlphaFoldDB" id="A0A4Y7PLP2"/>